<dbReference type="PIRSF" id="PIRSF000538">
    <property type="entry name" value="GlpK"/>
    <property type="match status" value="1"/>
</dbReference>
<reference evidence="10" key="1">
    <citation type="submission" date="2020-05" db="EMBL/GenBank/DDBJ databases">
        <authorList>
            <person name="Chiriac C."/>
            <person name="Salcher M."/>
            <person name="Ghai R."/>
            <person name="Kavagutti S V."/>
        </authorList>
    </citation>
    <scope>NUCLEOTIDE SEQUENCE</scope>
</reference>
<dbReference type="Pfam" id="PF00370">
    <property type="entry name" value="FGGY_N"/>
    <property type="match status" value="1"/>
</dbReference>
<dbReference type="EMBL" id="CAEZSD010000011">
    <property type="protein sequence ID" value="CAB4530091.1"/>
    <property type="molecule type" value="Genomic_DNA"/>
</dbReference>
<evidence type="ECO:0000256" key="7">
    <source>
        <dbReference type="ARBA" id="ARBA00023308"/>
    </source>
</evidence>
<organism evidence="10">
    <name type="scientific">freshwater metagenome</name>
    <dbReference type="NCBI Taxonomy" id="449393"/>
    <lineage>
        <taxon>unclassified sequences</taxon>
        <taxon>metagenomes</taxon>
        <taxon>ecological metagenomes</taxon>
    </lineage>
</organism>
<dbReference type="GO" id="GO:0019301">
    <property type="term" value="P:rhamnose catabolic process"/>
    <property type="evidence" value="ECO:0007669"/>
    <property type="project" value="InterPro"/>
</dbReference>
<dbReference type="Pfam" id="PF02782">
    <property type="entry name" value="FGGY_C"/>
    <property type="match status" value="1"/>
</dbReference>
<dbReference type="InterPro" id="IPR018484">
    <property type="entry name" value="FGGY_N"/>
</dbReference>
<keyword evidence="5" id="KW-0067">ATP-binding</keyword>
<feature type="domain" description="Carbohydrate kinase FGGY C-terminal" evidence="9">
    <location>
        <begin position="253"/>
        <end position="446"/>
    </location>
</feature>
<feature type="domain" description="Carbohydrate kinase FGGY N-terminal" evidence="8">
    <location>
        <begin position="4"/>
        <end position="243"/>
    </location>
</feature>
<dbReference type="PANTHER" id="PTHR10196">
    <property type="entry name" value="SUGAR KINASE"/>
    <property type="match status" value="1"/>
</dbReference>
<dbReference type="GO" id="GO:0005524">
    <property type="term" value="F:ATP binding"/>
    <property type="evidence" value="ECO:0007669"/>
    <property type="project" value="UniProtKB-KW"/>
</dbReference>
<comment type="similarity">
    <text evidence="1">Belongs to the FGGY kinase family.</text>
</comment>
<keyword evidence="4" id="KW-0418">Kinase</keyword>
<keyword evidence="6" id="KW-1015">Disulfide bond</keyword>
<evidence type="ECO:0000256" key="5">
    <source>
        <dbReference type="ARBA" id="ARBA00022840"/>
    </source>
</evidence>
<evidence type="ECO:0000259" key="9">
    <source>
        <dbReference type="Pfam" id="PF02782"/>
    </source>
</evidence>
<dbReference type="InterPro" id="IPR043129">
    <property type="entry name" value="ATPase_NBD"/>
</dbReference>
<evidence type="ECO:0000256" key="6">
    <source>
        <dbReference type="ARBA" id="ARBA00023157"/>
    </source>
</evidence>
<dbReference type="InterPro" id="IPR013449">
    <property type="entry name" value="Rhamnulokinase"/>
</dbReference>
<dbReference type="GO" id="GO:0005829">
    <property type="term" value="C:cytosol"/>
    <property type="evidence" value="ECO:0007669"/>
    <property type="project" value="TreeGrafter"/>
</dbReference>
<evidence type="ECO:0000256" key="2">
    <source>
        <dbReference type="ARBA" id="ARBA00022679"/>
    </source>
</evidence>
<evidence type="ECO:0000256" key="3">
    <source>
        <dbReference type="ARBA" id="ARBA00022741"/>
    </source>
</evidence>
<sequence>MSRYLSLDMGAESGRLVIVDINTEITTEVLYRFETPITQDAHGRRCWDFPRIIEEVTHALSLAAPHGPFESLGVDTWGLDFGLLDAEKKLVTLPVSHRDHRTDGYLEKASSIVGRERLHFETGAQLLEINSVFQLLSIVENTPDELEKAQYLQLMPDLILFALTGEIGTEYTIASTTGLYDTTNNQWALGLARDLGIPTHILGEVEDAGTVRGTLSPDLQKKTGLGPLKCVATTSHDTAAAVVATPLESPGSAYISSGTWSLMGVEIDTAITNEITLDERLTNEGGFDRSIRLLRNITGLWIIQEIRRDLKSQGTEISYVDLVELARKEADPWRTLFFVDAPIFVYAGNMISRIQEYARKSGQPVPETPGQLAQATFASLALQYAKTADVLQQCSGEDMPAIHIVGGGAQNAHLSQMTATLSGREVIAGPIEATAIGNAFVQAIAAGDVVDIESARKLIASSHLQLGRYAPEKIQEISDVRARYEELVHSEE</sequence>
<dbReference type="GO" id="GO:0008993">
    <property type="term" value="F:rhamnulokinase activity"/>
    <property type="evidence" value="ECO:0007669"/>
    <property type="project" value="InterPro"/>
</dbReference>
<dbReference type="GO" id="GO:0004370">
    <property type="term" value="F:glycerol kinase activity"/>
    <property type="evidence" value="ECO:0007669"/>
    <property type="project" value="TreeGrafter"/>
</dbReference>
<evidence type="ECO:0000256" key="4">
    <source>
        <dbReference type="ARBA" id="ARBA00022777"/>
    </source>
</evidence>
<dbReference type="GO" id="GO:0006071">
    <property type="term" value="P:glycerol metabolic process"/>
    <property type="evidence" value="ECO:0007669"/>
    <property type="project" value="TreeGrafter"/>
</dbReference>
<protein>
    <submittedName>
        <fullName evidence="10">Unannotated protein</fullName>
    </submittedName>
</protein>
<dbReference type="PANTHER" id="PTHR10196:SF93">
    <property type="entry name" value="L-RHAMNULOKINASE"/>
    <property type="match status" value="1"/>
</dbReference>
<dbReference type="AlphaFoldDB" id="A0A6J6ATY2"/>
<name>A0A6J6ATY2_9ZZZZ</name>
<dbReference type="Gene3D" id="3.30.420.40">
    <property type="match status" value="2"/>
</dbReference>
<keyword evidence="2" id="KW-0808">Transferase</keyword>
<gene>
    <name evidence="10" type="ORF">UFOPK1399_00180</name>
</gene>
<dbReference type="InterPro" id="IPR000577">
    <property type="entry name" value="Carb_kinase_FGGY"/>
</dbReference>
<evidence type="ECO:0000313" key="10">
    <source>
        <dbReference type="EMBL" id="CAB4530091.1"/>
    </source>
</evidence>
<proteinExistence type="inferred from homology"/>
<dbReference type="InterPro" id="IPR018485">
    <property type="entry name" value="FGGY_C"/>
</dbReference>
<keyword evidence="7" id="KW-0684">Rhamnose metabolism</keyword>
<keyword evidence="3" id="KW-0547">Nucleotide-binding</keyword>
<evidence type="ECO:0000259" key="8">
    <source>
        <dbReference type="Pfam" id="PF00370"/>
    </source>
</evidence>
<dbReference type="SUPFAM" id="SSF53067">
    <property type="entry name" value="Actin-like ATPase domain"/>
    <property type="match status" value="2"/>
</dbReference>
<dbReference type="CDD" id="cd07771">
    <property type="entry name" value="ASKHA_NBD_FGGY_RhaB-like"/>
    <property type="match status" value="1"/>
</dbReference>
<evidence type="ECO:0000256" key="1">
    <source>
        <dbReference type="ARBA" id="ARBA00009156"/>
    </source>
</evidence>
<accession>A0A6J6ATY2</accession>